<name>A0A9X1NAC6_9ACTN</name>
<dbReference type="EC" id="3.4.-.-" evidence="3"/>
<evidence type="ECO:0000259" key="2">
    <source>
        <dbReference type="Pfam" id="PF02517"/>
    </source>
</evidence>
<feature type="transmembrane region" description="Helical" evidence="1">
    <location>
        <begin position="96"/>
        <end position="119"/>
    </location>
</feature>
<dbReference type="EMBL" id="JAJOMB010000002">
    <property type="protein sequence ID" value="MCD5310156.1"/>
    <property type="molecule type" value="Genomic_DNA"/>
</dbReference>
<dbReference type="Proteomes" id="UP001138997">
    <property type="component" value="Unassembled WGS sequence"/>
</dbReference>
<dbReference type="AlphaFoldDB" id="A0A9X1NAC6"/>
<comment type="caution">
    <text evidence="3">The sequence shown here is derived from an EMBL/GenBank/DDBJ whole genome shotgun (WGS) entry which is preliminary data.</text>
</comment>
<keyword evidence="1" id="KW-0812">Transmembrane</keyword>
<dbReference type="RefSeq" id="WP_231439084.1">
    <property type="nucleotide sequence ID" value="NZ_JAJOMB010000002.1"/>
</dbReference>
<dbReference type="PANTHER" id="PTHR35797">
    <property type="entry name" value="PROTEASE-RELATED"/>
    <property type="match status" value="1"/>
</dbReference>
<keyword evidence="1" id="KW-0472">Membrane</keyword>
<feature type="domain" description="CAAX prenyl protease 2/Lysostaphin resistance protein A-like" evidence="2">
    <location>
        <begin position="107"/>
        <end position="208"/>
    </location>
</feature>
<feature type="transmembrane region" description="Helical" evidence="1">
    <location>
        <begin position="224"/>
        <end position="244"/>
    </location>
</feature>
<dbReference type="GO" id="GO:0006508">
    <property type="term" value="P:proteolysis"/>
    <property type="evidence" value="ECO:0007669"/>
    <property type="project" value="UniProtKB-KW"/>
</dbReference>
<feature type="transmembrane region" description="Helical" evidence="1">
    <location>
        <begin position="60"/>
        <end position="84"/>
    </location>
</feature>
<proteinExistence type="predicted"/>
<evidence type="ECO:0000313" key="3">
    <source>
        <dbReference type="EMBL" id="MCD5310156.1"/>
    </source>
</evidence>
<feature type="transmembrane region" description="Helical" evidence="1">
    <location>
        <begin position="20"/>
        <end position="39"/>
    </location>
</feature>
<sequence>MTLILGPYLLLGWSLLNPLVQLPGAMMPAVAAWIVRKWVTREGFGDAGLRLRLREAWPQYLLALLGPPLVAGAMVVTAVLFGWYDWDTSELNESLGGVPLPVALLGLMALSIVLMPVFWGEEFGWTGYLRPRLLVGRPLLSLLLTSLLWALWHYPLAFTGYTDFDNVLVGLLCWTAIFFPLQALFTALYEHSGSIWVPSLAHAGNNFVLWALAGALMIDSGQLSSSTVNLVACIPLSLLAIWAWRSSPRHTGLPLETQPAR</sequence>
<evidence type="ECO:0000313" key="4">
    <source>
        <dbReference type="Proteomes" id="UP001138997"/>
    </source>
</evidence>
<keyword evidence="4" id="KW-1185">Reference proteome</keyword>
<keyword evidence="1" id="KW-1133">Transmembrane helix</keyword>
<dbReference type="GO" id="GO:0080120">
    <property type="term" value="P:CAAX-box protein maturation"/>
    <property type="evidence" value="ECO:0007669"/>
    <property type="project" value="UniProtKB-ARBA"/>
</dbReference>
<dbReference type="PANTHER" id="PTHR35797:SF1">
    <property type="entry name" value="PROTEASE"/>
    <property type="match status" value="1"/>
</dbReference>
<feature type="transmembrane region" description="Helical" evidence="1">
    <location>
        <begin position="200"/>
        <end position="218"/>
    </location>
</feature>
<organism evidence="3 4">
    <name type="scientific">Kineosporia babensis</name>
    <dbReference type="NCBI Taxonomy" id="499548"/>
    <lineage>
        <taxon>Bacteria</taxon>
        <taxon>Bacillati</taxon>
        <taxon>Actinomycetota</taxon>
        <taxon>Actinomycetes</taxon>
        <taxon>Kineosporiales</taxon>
        <taxon>Kineosporiaceae</taxon>
        <taxon>Kineosporia</taxon>
    </lineage>
</organism>
<keyword evidence="3" id="KW-0378">Hydrolase</keyword>
<feature type="transmembrane region" description="Helical" evidence="1">
    <location>
        <begin position="139"/>
        <end position="161"/>
    </location>
</feature>
<keyword evidence="3" id="KW-0645">Protease</keyword>
<protein>
    <submittedName>
        <fullName evidence="3">CPBP family glutamic-type intramembrane protease</fullName>
        <ecNumber evidence="3">3.4.-.-</ecNumber>
    </submittedName>
</protein>
<gene>
    <name evidence="3" type="ORF">LR394_04560</name>
</gene>
<accession>A0A9X1NAC6</accession>
<reference evidence="3" key="1">
    <citation type="submission" date="2021-11" db="EMBL/GenBank/DDBJ databases">
        <title>Streptomyces corallinus and Kineosporia corallina sp. nov., two new coral-derived marine actinobacteria.</title>
        <authorList>
            <person name="Buangrab K."/>
            <person name="Sutthacheep M."/>
            <person name="Yeemin T."/>
            <person name="Harunari E."/>
            <person name="Igarashi Y."/>
            <person name="Sripreechasak P."/>
            <person name="Kanchanasin P."/>
            <person name="Tanasupawat S."/>
            <person name="Phongsopitanun W."/>
        </authorList>
    </citation>
    <scope>NUCLEOTIDE SEQUENCE</scope>
    <source>
        <strain evidence="3">JCM 31032</strain>
    </source>
</reference>
<dbReference type="GO" id="GO:0004175">
    <property type="term" value="F:endopeptidase activity"/>
    <property type="evidence" value="ECO:0007669"/>
    <property type="project" value="UniProtKB-ARBA"/>
</dbReference>
<feature type="transmembrane region" description="Helical" evidence="1">
    <location>
        <begin position="167"/>
        <end position="188"/>
    </location>
</feature>
<evidence type="ECO:0000256" key="1">
    <source>
        <dbReference type="SAM" id="Phobius"/>
    </source>
</evidence>
<dbReference type="InterPro" id="IPR042150">
    <property type="entry name" value="MmRce1-like"/>
</dbReference>
<dbReference type="InterPro" id="IPR003675">
    <property type="entry name" value="Rce1/LyrA-like_dom"/>
</dbReference>
<dbReference type="Pfam" id="PF02517">
    <property type="entry name" value="Rce1-like"/>
    <property type="match status" value="1"/>
</dbReference>